<keyword evidence="2" id="KW-1185">Reference proteome</keyword>
<protein>
    <submittedName>
        <fullName evidence="1">Uncharacterized protein</fullName>
    </submittedName>
</protein>
<comment type="caution">
    <text evidence="1">The sequence shown here is derived from an EMBL/GenBank/DDBJ whole genome shotgun (WGS) entry which is preliminary data.</text>
</comment>
<gene>
    <name evidence="1" type="ORF">AFL42_09790</name>
</gene>
<sequence>MGTSDKEHILQSIPNREKETYYRLTKLNIKEKHLMWELIRNTNIEGVTVYRGTKENLHHLFLLQLVTTNPLYKTKGGEISLFILRDTPYLLRLLRKIARRDREDKT</sequence>
<reference evidence="1 2" key="1">
    <citation type="submission" date="2015-07" db="EMBL/GenBank/DDBJ databases">
        <title>High-quality draft genome sequence of Oceanobacillus caeni HM6, a bacillus isolated from a human feces.</title>
        <authorList>
            <person name="Kumar J."/>
            <person name="Verma M.K."/>
            <person name="Pandey R."/>
            <person name="Bhambi M."/>
            <person name="Chauhan N."/>
        </authorList>
    </citation>
    <scope>NUCLEOTIDE SEQUENCE [LARGE SCALE GENOMIC DNA]</scope>
    <source>
        <strain evidence="1 2">HM6</strain>
    </source>
</reference>
<organism evidence="1 2">
    <name type="scientific">Oceanobacillus caeni</name>
    <dbReference type="NCBI Taxonomy" id="405946"/>
    <lineage>
        <taxon>Bacteria</taxon>
        <taxon>Bacillati</taxon>
        <taxon>Bacillota</taxon>
        <taxon>Bacilli</taxon>
        <taxon>Bacillales</taxon>
        <taxon>Bacillaceae</taxon>
        <taxon>Oceanobacillus</taxon>
    </lineage>
</organism>
<evidence type="ECO:0000313" key="1">
    <source>
        <dbReference type="EMBL" id="KPH74623.1"/>
    </source>
</evidence>
<accession>A0ABR5MIV2</accession>
<dbReference type="RefSeq" id="WP_047184028.1">
    <property type="nucleotide sequence ID" value="NZ_JAHHXM010000030.1"/>
</dbReference>
<dbReference type="EMBL" id="LGTK01000029">
    <property type="protein sequence ID" value="KPH74623.1"/>
    <property type="molecule type" value="Genomic_DNA"/>
</dbReference>
<proteinExistence type="predicted"/>
<evidence type="ECO:0000313" key="2">
    <source>
        <dbReference type="Proteomes" id="UP000037854"/>
    </source>
</evidence>
<name>A0ABR5MIV2_9BACI</name>
<dbReference type="Proteomes" id="UP000037854">
    <property type="component" value="Unassembled WGS sequence"/>
</dbReference>